<proteinExistence type="predicted"/>
<gene>
    <name evidence="1" type="ORF">CSSPJE1EN1_LOCUS20158</name>
</gene>
<dbReference type="EMBL" id="OZ020101">
    <property type="protein sequence ID" value="CAK9274680.1"/>
    <property type="molecule type" value="Genomic_DNA"/>
</dbReference>
<accession>A0ABP0X8D6</accession>
<reference evidence="1" key="1">
    <citation type="submission" date="2024-02" db="EMBL/GenBank/DDBJ databases">
        <authorList>
            <consortium name="ELIXIR-Norway"/>
            <consortium name="Elixir Norway"/>
        </authorList>
    </citation>
    <scope>NUCLEOTIDE SEQUENCE</scope>
</reference>
<evidence type="ECO:0000313" key="2">
    <source>
        <dbReference type="Proteomes" id="UP001497444"/>
    </source>
</evidence>
<evidence type="ECO:0008006" key="3">
    <source>
        <dbReference type="Google" id="ProtNLM"/>
    </source>
</evidence>
<dbReference type="SUPFAM" id="SSF53098">
    <property type="entry name" value="Ribonuclease H-like"/>
    <property type="match status" value="1"/>
</dbReference>
<dbReference type="PANTHER" id="PTHR37067:SF3">
    <property type="entry name" value="PX DOMAIN-CONTAINING PROTEIN"/>
    <property type="match status" value="1"/>
</dbReference>
<protein>
    <recommendedName>
        <fullName evidence="3">Transposase</fullName>
    </recommendedName>
</protein>
<evidence type="ECO:0000313" key="1">
    <source>
        <dbReference type="EMBL" id="CAK9274680.1"/>
    </source>
</evidence>
<sequence>MTIVDDIVGNLFFNPKEDEEDDDSEPITKANAMKLFKLQEDGSYLVIIKNSLRFNLAIEHVSIGLSFRQTAAVITQHRNLCKNSKLVGLNNHMVGQFVRVLLAVALQSMVATTIMNQKHVWAFSLAVDASSHMGVSLLDQRIQICIEGVLYNLHMVLVPFFDRHLAVNYVELIKTMLDTLCPYWHSKSISISSDGENTMTGRHGGVVTLLEKECNNPVFRIWCVPHQLDIVVKNATQDVLDQAFYKVAHAYSVHLRVQQNLITDIGSKCPKDTTRWVAFGSILHWLLQNYHRLMIHNAAKRPVQVPSEMWWVIAAAISPLFDRIAITFTKIQARNIVISQQRQEMLKLVADIAASLDIRPATNEALEGVDPLTIITRSDWFILKDFVVMHIQDQGSWVRDLYNALSDTDKQTTLKEITIFGISIVANVSQVQAERDSNNNARELEAPLVMPADLVKIHPAAFIQDVLDPYRAHLSKHWSQQQIDDVEKEHRQLRAVYYNEPHVAKAFH</sequence>
<name>A0ABP0X8D6_9BRYO</name>
<organism evidence="1 2">
    <name type="scientific">Sphagnum jensenii</name>
    <dbReference type="NCBI Taxonomy" id="128206"/>
    <lineage>
        <taxon>Eukaryota</taxon>
        <taxon>Viridiplantae</taxon>
        <taxon>Streptophyta</taxon>
        <taxon>Embryophyta</taxon>
        <taxon>Bryophyta</taxon>
        <taxon>Sphagnophytina</taxon>
        <taxon>Sphagnopsida</taxon>
        <taxon>Sphagnales</taxon>
        <taxon>Sphagnaceae</taxon>
        <taxon>Sphagnum</taxon>
    </lineage>
</organism>
<keyword evidence="2" id="KW-1185">Reference proteome</keyword>
<dbReference type="InterPro" id="IPR012337">
    <property type="entry name" value="RNaseH-like_sf"/>
</dbReference>
<dbReference type="PANTHER" id="PTHR37067">
    <property type="entry name" value="PX DOMAIN-CONTAINING PROTEIN"/>
    <property type="match status" value="1"/>
</dbReference>
<dbReference type="Proteomes" id="UP001497444">
    <property type="component" value="Chromosome 6"/>
</dbReference>